<dbReference type="AlphaFoldDB" id="A0A561ES89"/>
<reference evidence="1 2" key="1">
    <citation type="submission" date="2019-06" db="EMBL/GenBank/DDBJ databases">
        <title>Sequencing the genomes of 1000 actinobacteria strains.</title>
        <authorList>
            <person name="Klenk H.-P."/>
        </authorList>
    </citation>
    <scope>NUCLEOTIDE SEQUENCE [LARGE SCALE GENOMIC DNA]</scope>
    <source>
        <strain evidence="1 2">DSM 41649</strain>
    </source>
</reference>
<keyword evidence="2" id="KW-1185">Reference proteome</keyword>
<evidence type="ECO:0000313" key="1">
    <source>
        <dbReference type="EMBL" id="TWE18477.1"/>
    </source>
</evidence>
<accession>A0A561ES89</accession>
<evidence type="ECO:0000313" key="2">
    <source>
        <dbReference type="Proteomes" id="UP000318416"/>
    </source>
</evidence>
<organism evidence="1 2">
    <name type="scientific">Kitasatospora atroaurantiaca</name>
    <dbReference type="NCBI Taxonomy" id="285545"/>
    <lineage>
        <taxon>Bacteria</taxon>
        <taxon>Bacillati</taxon>
        <taxon>Actinomycetota</taxon>
        <taxon>Actinomycetes</taxon>
        <taxon>Kitasatosporales</taxon>
        <taxon>Streptomycetaceae</taxon>
        <taxon>Kitasatospora</taxon>
    </lineage>
</organism>
<gene>
    <name evidence="1" type="ORF">FB465_3553</name>
</gene>
<dbReference type="Proteomes" id="UP000318416">
    <property type="component" value="Unassembled WGS sequence"/>
</dbReference>
<name>A0A561ES89_9ACTN</name>
<proteinExistence type="predicted"/>
<dbReference type="EMBL" id="VIVR01000001">
    <property type="protein sequence ID" value="TWE18477.1"/>
    <property type="molecule type" value="Genomic_DNA"/>
</dbReference>
<sequence>MRYTGYFTQSAASGYTAVAPTRLADTRNGTGVARGQLAGHGSFPVQIAGNSGLLSSGITAVALNVTVTGSHEAGYLTAYPDGQQPPLASNVNFGPGQTIANSVIVPVGSDGKVSIFNGSPLPTDVVVDVVGYYSEASKSAYLPILPKRLLDTRDSTKWSSGPLPNGDYIYMPLGNRSPDITGFVLNTTVTNTKGAGYLTVSPDPNSLAQYNDGSAEWPDRPLVSTLNWLPGHTVPNLVQATPGPDGIVDFWNSGSGSLDLVVDAFGFYQND</sequence>
<protein>
    <submittedName>
        <fullName evidence="1">Uncharacterized protein</fullName>
    </submittedName>
</protein>
<comment type="caution">
    <text evidence="1">The sequence shown here is derived from an EMBL/GenBank/DDBJ whole genome shotgun (WGS) entry which is preliminary data.</text>
</comment>